<dbReference type="Gene3D" id="3.40.50.450">
    <property type="match status" value="1"/>
</dbReference>
<reference evidence="1 2" key="1">
    <citation type="submission" date="2021-06" db="EMBL/GenBank/DDBJ databases">
        <authorList>
            <person name="Kallberg Y."/>
            <person name="Tangrot J."/>
            <person name="Rosling A."/>
        </authorList>
    </citation>
    <scope>NUCLEOTIDE SEQUENCE [LARGE SCALE GENOMIC DNA]</scope>
    <source>
        <strain evidence="1 2">120-4 pot B 10/14</strain>
    </source>
</reference>
<evidence type="ECO:0000313" key="2">
    <source>
        <dbReference type="Proteomes" id="UP000789901"/>
    </source>
</evidence>
<comment type="caution">
    <text evidence="1">The sequence shown here is derived from an EMBL/GenBank/DDBJ whole genome shotgun (WGS) entry which is preliminary data.</text>
</comment>
<dbReference type="Pfam" id="PF12694">
    <property type="entry name" value="cpYpsA"/>
    <property type="match status" value="1"/>
</dbReference>
<dbReference type="InterPro" id="IPR024755">
    <property type="entry name" value="cpYpsA"/>
</dbReference>
<protein>
    <submittedName>
        <fullName evidence="1">12575_t:CDS:1</fullName>
    </submittedName>
</protein>
<gene>
    <name evidence="1" type="ORF">GMARGA_LOCUS23338</name>
</gene>
<feature type="non-terminal residue" evidence="1">
    <location>
        <position position="1"/>
    </location>
</feature>
<accession>A0ABN7VVT5</accession>
<name>A0ABN7VVT5_GIGMA</name>
<dbReference type="EMBL" id="CAJVQB010023512">
    <property type="protein sequence ID" value="CAG8802070.1"/>
    <property type="molecule type" value="Genomic_DNA"/>
</dbReference>
<proteinExistence type="predicted"/>
<organism evidence="1 2">
    <name type="scientific">Gigaspora margarita</name>
    <dbReference type="NCBI Taxonomy" id="4874"/>
    <lineage>
        <taxon>Eukaryota</taxon>
        <taxon>Fungi</taxon>
        <taxon>Fungi incertae sedis</taxon>
        <taxon>Mucoromycota</taxon>
        <taxon>Glomeromycotina</taxon>
        <taxon>Glomeromycetes</taxon>
        <taxon>Diversisporales</taxon>
        <taxon>Gigasporaceae</taxon>
        <taxon>Gigaspora</taxon>
    </lineage>
</organism>
<keyword evidence="2" id="KW-1185">Reference proteome</keyword>
<dbReference type="Proteomes" id="UP000789901">
    <property type="component" value="Unassembled WGS sequence"/>
</dbReference>
<sequence length="166" mass="19174">GQTGVDRGTLDAALDHEETMRNLDPKAMQNITITGWCPKGRRSEDGPIDKEYPLKETNTNEYNQRTEMNVKDAEATLILLLNNNKDKGTEYTIKMTYEYNKRLNIINLDMNNMNDNIENTVGWIITNLIRHLNVAGSRESNCPTIHEKTYKFIRCLLRRLETRGVI</sequence>
<evidence type="ECO:0000313" key="1">
    <source>
        <dbReference type="EMBL" id="CAG8802070.1"/>
    </source>
</evidence>